<dbReference type="GO" id="GO:0008233">
    <property type="term" value="F:peptidase activity"/>
    <property type="evidence" value="ECO:0007669"/>
    <property type="project" value="UniProtKB-KW"/>
</dbReference>
<keyword evidence="1" id="KW-0378">Hydrolase</keyword>
<dbReference type="AlphaFoldDB" id="A0AA46NCE0"/>
<dbReference type="EMBL" id="CP089051">
    <property type="protein sequence ID" value="UYF71678.1"/>
    <property type="molecule type" value="Genomic_DNA"/>
</dbReference>
<keyword evidence="1" id="KW-0645">Protease</keyword>
<name>A0AA46NCE0_9GAMM</name>
<dbReference type="RefSeq" id="WP_052501218.1">
    <property type="nucleotide sequence ID" value="NZ_BBTT01000010.1"/>
</dbReference>
<organism evidence="1 2">
    <name type="scientific">Acinetobacter ursingii</name>
    <dbReference type="NCBI Taxonomy" id="108980"/>
    <lineage>
        <taxon>Bacteria</taxon>
        <taxon>Pseudomonadati</taxon>
        <taxon>Pseudomonadota</taxon>
        <taxon>Gammaproteobacteria</taxon>
        <taxon>Moraxellales</taxon>
        <taxon>Moraxellaceae</taxon>
        <taxon>Acinetobacter</taxon>
    </lineage>
</organism>
<proteinExistence type="predicted"/>
<dbReference type="GO" id="GO:0006508">
    <property type="term" value="P:proteolysis"/>
    <property type="evidence" value="ECO:0007669"/>
    <property type="project" value="UniProtKB-KW"/>
</dbReference>
<gene>
    <name evidence="1" type="ORF">LSO60_15900</name>
</gene>
<sequence length="226" mass="26435">MAERKIIHEATAMLKIKHGKTPSTVVFIPTKRRLTIGEIKMCQLVFKDSINYKNVFVHRNGFLGYVDFSGFAMTPNGEIYLPSNEYDNVPDFSMAAVPSRNWFIHEMTHVWQYQLGLKNWWHGIVHGCKLDYSIEEFSEDLQHNKERAYNTDISGRDSSKNFNEFNMEQQAVIIELWFDAMYLQNYPNNKTAKHHIQGVKLQGYLMNILQEFLKNPKDKSLLPENP</sequence>
<dbReference type="Proteomes" id="UP001164064">
    <property type="component" value="Chromosome"/>
</dbReference>
<evidence type="ECO:0000313" key="2">
    <source>
        <dbReference type="Proteomes" id="UP001164064"/>
    </source>
</evidence>
<evidence type="ECO:0000313" key="1">
    <source>
        <dbReference type="EMBL" id="UYF71678.1"/>
    </source>
</evidence>
<protein>
    <submittedName>
        <fullName evidence="1">Zinc protease</fullName>
    </submittedName>
</protein>
<accession>A0AA46NCE0</accession>
<reference evidence="1" key="1">
    <citation type="journal article" date="2022" name="J Glob Antimicrob Resist">
        <title>Comparative analysis of IMP-4- and OXA-58-containing plasmids of three carbapenemase-producing Acinetobacter ursingii strains in the Netherlands.</title>
        <authorList>
            <person name="Hendrickx A.P.A."/>
            <person name="Schade R.P."/>
            <person name="Landman F."/>
            <person name="Bosch T."/>
            <person name="Schouls L.M."/>
            <person name="van Dijk K."/>
        </authorList>
    </citation>
    <scope>NUCLEOTIDE SEQUENCE</scope>
    <source>
        <strain evidence="1">RIVM_C010559</strain>
    </source>
</reference>